<gene>
    <name evidence="2" type="ORF">B0H16DRAFT_1458075</name>
</gene>
<feature type="region of interest" description="Disordered" evidence="1">
    <location>
        <begin position="40"/>
        <end position="65"/>
    </location>
</feature>
<evidence type="ECO:0000256" key="1">
    <source>
        <dbReference type="SAM" id="MobiDB-lite"/>
    </source>
</evidence>
<dbReference type="EMBL" id="JARKIB010000046">
    <property type="protein sequence ID" value="KAJ7756623.1"/>
    <property type="molecule type" value="Genomic_DNA"/>
</dbReference>
<dbReference type="AlphaFoldDB" id="A0AAD7J3Z1"/>
<dbReference type="Proteomes" id="UP001215598">
    <property type="component" value="Unassembled WGS sequence"/>
</dbReference>
<proteinExistence type="predicted"/>
<sequence length="142" mass="15794">MSPGVVVVIFFFSSSKSEETFGWMSLGAEKPKMYHLLDKAREDEPNQKSSPGFCRSGRRESNPSLPPMYSFHLTLEAVLRYTTSEVLGGVPRADSAERNSPVGLLPGTPKSRDFRDLDEPSRRNDVATRRNFLALLATSSEP</sequence>
<comment type="caution">
    <text evidence="2">The sequence shown here is derived from an EMBL/GenBank/DDBJ whole genome shotgun (WGS) entry which is preliminary data.</text>
</comment>
<name>A0AAD7J3Z1_9AGAR</name>
<evidence type="ECO:0000313" key="3">
    <source>
        <dbReference type="Proteomes" id="UP001215598"/>
    </source>
</evidence>
<evidence type="ECO:0000313" key="2">
    <source>
        <dbReference type="EMBL" id="KAJ7756623.1"/>
    </source>
</evidence>
<feature type="compositionally biased region" description="Basic and acidic residues" evidence="1">
    <location>
        <begin position="110"/>
        <end position="125"/>
    </location>
</feature>
<organism evidence="2 3">
    <name type="scientific">Mycena metata</name>
    <dbReference type="NCBI Taxonomy" id="1033252"/>
    <lineage>
        <taxon>Eukaryota</taxon>
        <taxon>Fungi</taxon>
        <taxon>Dikarya</taxon>
        <taxon>Basidiomycota</taxon>
        <taxon>Agaricomycotina</taxon>
        <taxon>Agaricomycetes</taxon>
        <taxon>Agaricomycetidae</taxon>
        <taxon>Agaricales</taxon>
        <taxon>Marasmiineae</taxon>
        <taxon>Mycenaceae</taxon>
        <taxon>Mycena</taxon>
    </lineage>
</organism>
<feature type="region of interest" description="Disordered" evidence="1">
    <location>
        <begin position="89"/>
        <end position="125"/>
    </location>
</feature>
<keyword evidence="3" id="KW-1185">Reference proteome</keyword>
<protein>
    <submittedName>
        <fullName evidence="2">Uncharacterized protein</fullName>
    </submittedName>
</protein>
<reference evidence="2" key="1">
    <citation type="submission" date="2023-03" db="EMBL/GenBank/DDBJ databases">
        <title>Massive genome expansion in bonnet fungi (Mycena s.s.) driven by repeated elements and novel gene families across ecological guilds.</title>
        <authorList>
            <consortium name="Lawrence Berkeley National Laboratory"/>
            <person name="Harder C.B."/>
            <person name="Miyauchi S."/>
            <person name="Viragh M."/>
            <person name="Kuo A."/>
            <person name="Thoen E."/>
            <person name="Andreopoulos B."/>
            <person name="Lu D."/>
            <person name="Skrede I."/>
            <person name="Drula E."/>
            <person name="Henrissat B."/>
            <person name="Morin E."/>
            <person name="Kohler A."/>
            <person name="Barry K."/>
            <person name="LaButti K."/>
            <person name="Morin E."/>
            <person name="Salamov A."/>
            <person name="Lipzen A."/>
            <person name="Mereny Z."/>
            <person name="Hegedus B."/>
            <person name="Baldrian P."/>
            <person name="Stursova M."/>
            <person name="Weitz H."/>
            <person name="Taylor A."/>
            <person name="Grigoriev I.V."/>
            <person name="Nagy L.G."/>
            <person name="Martin F."/>
            <person name="Kauserud H."/>
        </authorList>
    </citation>
    <scope>NUCLEOTIDE SEQUENCE</scope>
    <source>
        <strain evidence="2">CBHHK182m</strain>
    </source>
</reference>
<accession>A0AAD7J3Z1</accession>